<feature type="compositionally biased region" description="Low complexity" evidence="1">
    <location>
        <begin position="426"/>
        <end position="440"/>
    </location>
</feature>
<dbReference type="OrthoDB" id="2756548at2759"/>
<gene>
    <name evidence="2" type="ORF">L227DRAFT_567594</name>
</gene>
<name>A0A5C2RQR0_9APHY</name>
<dbReference type="STRING" id="1328759.A0A5C2RQR0"/>
<feature type="region of interest" description="Disordered" evidence="1">
    <location>
        <begin position="22"/>
        <end position="43"/>
    </location>
</feature>
<sequence length="584" mass="62320">MSLLAPRFDFTVDRSDGRCALTTPSSQYPTSDSRHEHFVRPPPSWRAPAAPAWALSPTISRTVDNHPSPDLREVCPGVLPTGQLTDNHPLVNTYLEALARIIPRGPSKVSASSASTPTCASARFPAPATHSAGANPTQVVTYWQSEHAGIASWNTVSNVISQQFQLFPGPASRLYASEVPKLTARQQQAIFALAALKVLNHPTIPVHWAFWAKNTTMRTADTVEAILQLKPCPVQPAVGWIGKTENLWALRGLQSMYIPPEPKGMTLRKRRAPPATTPSAEIAEEPVEGRVSTRKRTRTTRASQKAKEAEAAQVADVVPEPEDGGGEEEASSLLFEETPAIPVFSGDSLPTLEMIEKAMKEDLTSGSPVLQAIEHLLGLNHPSTEFLLELPPPANQEVDAAPVASPSATRRSTRSRRKPAPPGPCSLMSTPLSTLSSPPSREASPLAPSSPEKTRSGSRGSSTAVSDAGYPSEDGTVVDAEIEAPSTSSKGKRKAAEIEDADANAVELHPSKSKTKKATSSSRKRAKLDEIDLASIVPQDVEGAIPEASGEENVPEISSVPATVAKKRKAATYGGKRKAARART</sequence>
<evidence type="ECO:0000256" key="1">
    <source>
        <dbReference type="SAM" id="MobiDB-lite"/>
    </source>
</evidence>
<organism evidence="2 3">
    <name type="scientific">Lentinus tigrinus ALCF2SS1-6</name>
    <dbReference type="NCBI Taxonomy" id="1328759"/>
    <lineage>
        <taxon>Eukaryota</taxon>
        <taxon>Fungi</taxon>
        <taxon>Dikarya</taxon>
        <taxon>Basidiomycota</taxon>
        <taxon>Agaricomycotina</taxon>
        <taxon>Agaricomycetes</taxon>
        <taxon>Polyporales</taxon>
        <taxon>Polyporaceae</taxon>
        <taxon>Lentinus</taxon>
    </lineage>
</organism>
<feature type="region of interest" description="Disordered" evidence="1">
    <location>
        <begin position="397"/>
        <end position="526"/>
    </location>
</feature>
<protein>
    <submittedName>
        <fullName evidence="2">Uncharacterized protein</fullName>
    </submittedName>
</protein>
<keyword evidence="3" id="KW-1185">Reference proteome</keyword>
<dbReference type="EMBL" id="ML122312">
    <property type="protein sequence ID" value="RPD53998.1"/>
    <property type="molecule type" value="Genomic_DNA"/>
</dbReference>
<feature type="compositionally biased region" description="Basic residues" evidence="1">
    <location>
        <begin position="511"/>
        <end position="526"/>
    </location>
</feature>
<proteinExistence type="predicted"/>
<feature type="region of interest" description="Disordered" evidence="1">
    <location>
        <begin position="542"/>
        <end position="584"/>
    </location>
</feature>
<dbReference type="AlphaFoldDB" id="A0A5C2RQR0"/>
<reference evidence="2" key="1">
    <citation type="journal article" date="2018" name="Genome Biol. Evol.">
        <title>Genomics and development of Lentinus tigrinus, a white-rot wood-decaying mushroom with dimorphic fruiting bodies.</title>
        <authorList>
            <person name="Wu B."/>
            <person name="Xu Z."/>
            <person name="Knudson A."/>
            <person name="Carlson A."/>
            <person name="Chen N."/>
            <person name="Kovaka S."/>
            <person name="LaButti K."/>
            <person name="Lipzen A."/>
            <person name="Pennachio C."/>
            <person name="Riley R."/>
            <person name="Schakwitz W."/>
            <person name="Umezawa K."/>
            <person name="Ohm R.A."/>
            <person name="Grigoriev I.V."/>
            <person name="Nagy L.G."/>
            <person name="Gibbons J."/>
            <person name="Hibbett D."/>
        </authorList>
    </citation>
    <scope>NUCLEOTIDE SEQUENCE [LARGE SCALE GENOMIC DNA]</scope>
    <source>
        <strain evidence="2">ALCF2SS1-6</strain>
    </source>
</reference>
<feature type="region of interest" description="Disordered" evidence="1">
    <location>
        <begin position="261"/>
        <end position="313"/>
    </location>
</feature>
<evidence type="ECO:0000313" key="3">
    <source>
        <dbReference type="Proteomes" id="UP000313359"/>
    </source>
</evidence>
<feature type="compositionally biased region" description="Polar residues" evidence="1">
    <location>
        <begin position="22"/>
        <end position="31"/>
    </location>
</feature>
<dbReference type="Proteomes" id="UP000313359">
    <property type="component" value="Unassembled WGS sequence"/>
</dbReference>
<feature type="compositionally biased region" description="Basic residues" evidence="1">
    <location>
        <begin position="565"/>
        <end position="584"/>
    </location>
</feature>
<evidence type="ECO:0000313" key="2">
    <source>
        <dbReference type="EMBL" id="RPD53998.1"/>
    </source>
</evidence>
<accession>A0A5C2RQR0</accession>